<accession>A0AAN6ICW6</accession>
<proteinExistence type="inferred from homology"/>
<evidence type="ECO:0000256" key="3">
    <source>
        <dbReference type="ARBA" id="ARBA00022723"/>
    </source>
</evidence>
<keyword evidence="5" id="KW-0862">Zinc</keyword>
<protein>
    <submittedName>
        <fullName evidence="8">Beta-lactamase-like protein</fullName>
    </submittedName>
</protein>
<sequence length="330" mass="36666">MSQAQSAGQSHLGSTSPLPHPAKDQVYVRVSALNGGFLTLPERNFVTDPDPDKATTVPSMCFLIEHPRQDASTPTRLVFDLGIKRDLTKYKQPATQHHITTRQPVYSTADVKSSLLNGGLDPSKDIDYVILSHIHWDHIGLPSDYPEAKFIVGSGTLYILENGAPCYPLERIERGSLPEHQVVELPPVPDSDRKHMAAAAQSDHQWQPLSVLPHAVDFFGDGSLWIVDAPGHIHGHVNALLRVAADKWVYLGGDCCHDRRILTGEKGILEYDNGHGTLKSSHAELSKARATIKNVQKLIETNGEAVEWVVAHDWKWCSGNQHRFFPNYMY</sequence>
<dbReference type="AlphaFoldDB" id="A0AAN6ICW6"/>
<keyword evidence="3" id="KW-0479">Metal-binding</keyword>
<feature type="region of interest" description="Disordered" evidence="6">
    <location>
        <begin position="1"/>
        <end position="21"/>
    </location>
</feature>
<comment type="caution">
    <text evidence="8">The sequence shown here is derived from an EMBL/GenBank/DDBJ whole genome shotgun (WGS) entry which is preliminary data.</text>
</comment>
<feature type="compositionally biased region" description="Polar residues" evidence="6">
    <location>
        <begin position="1"/>
        <end position="17"/>
    </location>
</feature>
<evidence type="ECO:0000256" key="1">
    <source>
        <dbReference type="ARBA" id="ARBA00001947"/>
    </source>
</evidence>
<dbReference type="Pfam" id="PF00753">
    <property type="entry name" value="Lactamase_B"/>
    <property type="match status" value="1"/>
</dbReference>
<dbReference type="Proteomes" id="UP001203852">
    <property type="component" value="Unassembled WGS sequence"/>
</dbReference>
<dbReference type="Gene3D" id="3.60.15.10">
    <property type="entry name" value="Ribonuclease Z/Hydroxyacylglutathione hydrolase-like"/>
    <property type="match status" value="1"/>
</dbReference>
<dbReference type="InterPro" id="IPR001279">
    <property type="entry name" value="Metallo-B-lactamas"/>
</dbReference>
<evidence type="ECO:0000256" key="6">
    <source>
        <dbReference type="SAM" id="MobiDB-lite"/>
    </source>
</evidence>
<dbReference type="GO" id="GO:0046872">
    <property type="term" value="F:metal ion binding"/>
    <property type="evidence" value="ECO:0007669"/>
    <property type="project" value="UniProtKB-KW"/>
</dbReference>
<comment type="similarity">
    <text evidence="2">Belongs to the metallo-beta-lactamase superfamily.</text>
</comment>
<gene>
    <name evidence="8" type="ORF">EDD36DRAFT_236648</name>
</gene>
<dbReference type="InterPro" id="IPR036866">
    <property type="entry name" value="RibonucZ/Hydroxyglut_hydro"/>
</dbReference>
<dbReference type="SUPFAM" id="SSF56281">
    <property type="entry name" value="Metallo-hydrolase/oxidoreductase"/>
    <property type="match status" value="1"/>
</dbReference>
<name>A0AAN6ICW6_9EURO</name>
<dbReference type="EMBL" id="MU404354">
    <property type="protein sequence ID" value="KAI1612430.1"/>
    <property type="molecule type" value="Genomic_DNA"/>
</dbReference>
<organism evidence="8 9">
    <name type="scientific">Exophiala viscosa</name>
    <dbReference type="NCBI Taxonomy" id="2486360"/>
    <lineage>
        <taxon>Eukaryota</taxon>
        <taxon>Fungi</taxon>
        <taxon>Dikarya</taxon>
        <taxon>Ascomycota</taxon>
        <taxon>Pezizomycotina</taxon>
        <taxon>Eurotiomycetes</taxon>
        <taxon>Chaetothyriomycetidae</taxon>
        <taxon>Chaetothyriales</taxon>
        <taxon>Herpotrichiellaceae</taxon>
        <taxon>Exophiala</taxon>
    </lineage>
</organism>
<evidence type="ECO:0000259" key="7">
    <source>
        <dbReference type="SMART" id="SM00849"/>
    </source>
</evidence>
<evidence type="ECO:0000313" key="9">
    <source>
        <dbReference type="Proteomes" id="UP001203852"/>
    </source>
</evidence>
<keyword evidence="4" id="KW-0378">Hydrolase</keyword>
<evidence type="ECO:0000256" key="4">
    <source>
        <dbReference type="ARBA" id="ARBA00022801"/>
    </source>
</evidence>
<evidence type="ECO:0000256" key="2">
    <source>
        <dbReference type="ARBA" id="ARBA00007749"/>
    </source>
</evidence>
<reference evidence="8" key="1">
    <citation type="journal article" date="2022" name="bioRxiv">
        <title>Deciphering the potential niche of two novel black yeast fungi from a biological soil crust based on their genomes, phenotypes, and melanin regulation.</title>
        <authorList>
            <consortium name="DOE Joint Genome Institute"/>
            <person name="Carr E.C."/>
            <person name="Barton Q."/>
            <person name="Grambo S."/>
            <person name="Sullivan M."/>
            <person name="Renfro C.M."/>
            <person name="Kuo A."/>
            <person name="Pangilinan J."/>
            <person name="Lipzen A."/>
            <person name="Keymanesh K."/>
            <person name="Savage E."/>
            <person name="Barry K."/>
            <person name="Grigoriev I.V."/>
            <person name="Riekhof W.R."/>
            <person name="Harris S.S."/>
        </authorList>
    </citation>
    <scope>NUCLEOTIDE SEQUENCE</scope>
    <source>
        <strain evidence="8">JF 03-4F</strain>
    </source>
</reference>
<evidence type="ECO:0000256" key="5">
    <source>
        <dbReference type="ARBA" id="ARBA00022833"/>
    </source>
</evidence>
<dbReference type="SMART" id="SM00849">
    <property type="entry name" value="Lactamase_B"/>
    <property type="match status" value="1"/>
</dbReference>
<comment type="cofactor">
    <cofactor evidence="1">
        <name>Zn(2+)</name>
        <dbReference type="ChEBI" id="CHEBI:29105"/>
    </cofactor>
</comment>
<evidence type="ECO:0000313" key="8">
    <source>
        <dbReference type="EMBL" id="KAI1612430.1"/>
    </source>
</evidence>
<dbReference type="CDD" id="cd07730">
    <property type="entry name" value="metallo-hydrolase-like_MBL-fold"/>
    <property type="match status" value="1"/>
</dbReference>
<feature type="domain" description="Metallo-beta-lactamase" evidence="7">
    <location>
        <begin position="58"/>
        <end position="312"/>
    </location>
</feature>
<dbReference type="PANTHER" id="PTHR42978:SF2">
    <property type="entry name" value="102 KBASES UNSTABLE REGION: FROM 1 TO 119443"/>
    <property type="match status" value="1"/>
</dbReference>
<dbReference type="GO" id="GO:0016787">
    <property type="term" value="F:hydrolase activity"/>
    <property type="evidence" value="ECO:0007669"/>
    <property type="project" value="UniProtKB-KW"/>
</dbReference>
<keyword evidence="9" id="KW-1185">Reference proteome</keyword>
<dbReference type="PANTHER" id="PTHR42978">
    <property type="entry name" value="QUORUM-QUENCHING LACTONASE YTNP-RELATED-RELATED"/>
    <property type="match status" value="1"/>
</dbReference>
<dbReference type="InterPro" id="IPR051013">
    <property type="entry name" value="MBL_superfamily_lactonases"/>
</dbReference>